<dbReference type="OrthoDB" id="6222486at2759"/>
<feature type="compositionally biased region" description="Low complexity" evidence="1">
    <location>
        <begin position="290"/>
        <end position="301"/>
    </location>
</feature>
<evidence type="ECO:0000256" key="1">
    <source>
        <dbReference type="SAM" id="MobiDB-lite"/>
    </source>
</evidence>
<accession>A0A427Y692</accession>
<evidence type="ECO:0000313" key="3">
    <source>
        <dbReference type="Proteomes" id="UP000279236"/>
    </source>
</evidence>
<dbReference type="PANTHER" id="PTHR47204">
    <property type="entry name" value="OS02G0168900 PROTEIN"/>
    <property type="match status" value="1"/>
</dbReference>
<dbReference type="PANTHER" id="PTHR47204:SF1">
    <property type="entry name" value="RIBONUCLEASE H2 SUBUNIT C"/>
    <property type="match status" value="1"/>
</dbReference>
<dbReference type="Proteomes" id="UP000279236">
    <property type="component" value="Unassembled WGS sequence"/>
</dbReference>
<reference evidence="2 3" key="1">
    <citation type="submission" date="2018-11" db="EMBL/GenBank/DDBJ databases">
        <title>Genome sequence of Apiotrichum porosum DSM 27194.</title>
        <authorList>
            <person name="Aliyu H."/>
            <person name="Gorte O."/>
            <person name="Ochsenreither K."/>
        </authorList>
    </citation>
    <scope>NUCLEOTIDE SEQUENCE [LARGE SCALE GENOMIC DNA]</scope>
    <source>
        <strain evidence="2 3">DSM 27194</strain>
    </source>
</reference>
<feature type="region of interest" description="Disordered" evidence="1">
    <location>
        <begin position="73"/>
        <end position="237"/>
    </location>
</feature>
<feature type="compositionally biased region" description="Basic residues" evidence="1">
    <location>
        <begin position="126"/>
        <end position="137"/>
    </location>
</feature>
<evidence type="ECO:0000313" key="2">
    <source>
        <dbReference type="EMBL" id="RSH86611.1"/>
    </source>
</evidence>
<feature type="compositionally biased region" description="Basic and acidic residues" evidence="1">
    <location>
        <begin position="275"/>
        <end position="288"/>
    </location>
</feature>
<proteinExistence type="predicted"/>
<dbReference type="Gene3D" id="2.40.128.680">
    <property type="match status" value="1"/>
</dbReference>
<comment type="caution">
    <text evidence="2">The sequence shown here is derived from an EMBL/GenBank/DDBJ whole genome shotgun (WGS) entry which is preliminary data.</text>
</comment>
<dbReference type="STRING" id="105984.A0A427Y692"/>
<dbReference type="AlphaFoldDB" id="A0A427Y692"/>
<feature type="compositionally biased region" description="Low complexity" evidence="1">
    <location>
        <begin position="223"/>
        <end position="235"/>
    </location>
</feature>
<keyword evidence="3" id="KW-1185">Reference proteome</keyword>
<dbReference type="EMBL" id="RSCE01000002">
    <property type="protein sequence ID" value="RSH86611.1"/>
    <property type="molecule type" value="Genomic_DNA"/>
</dbReference>
<sequence>MSAFILAAAPAQLASSADLHLLPFALSPTPPAASASTAAFFPFRGRAVAGQRIELPRGYRGVVLRADGLPGAGAAADSNDDAAALTATTSSHAPAPGPGEASTSASGRTTRSAGRAKGSGQVALSRPRRAGRQAVKRIKVDEEDEEDDVVAPLRREADARAKPAEEDVPRIEVVRATPEPEVEAEAKEEAEAETETSVAEVNGNGAAGDDAGEANATEMQVDTTTTPTTTAAAAAEIKPPTHYPAGARVLVPSAAFSAFMLWTPDAPLAGFDADELNKDTTAEADPKPQTETNGTNGTTTDTDSDTKPDADADVDAGAPAPAPVSRLEPSWWRKGGAGEGGDEFVRALGEFIGLGEIIHKRVYEDDDDDDDDDEE</sequence>
<protein>
    <submittedName>
        <fullName evidence="2">Uncharacterized protein</fullName>
    </submittedName>
</protein>
<dbReference type="GeneID" id="39589425"/>
<organism evidence="2 3">
    <name type="scientific">Apiotrichum porosum</name>
    <dbReference type="NCBI Taxonomy" id="105984"/>
    <lineage>
        <taxon>Eukaryota</taxon>
        <taxon>Fungi</taxon>
        <taxon>Dikarya</taxon>
        <taxon>Basidiomycota</taxon>
        <taxon>Agaricomycotina</taxon>
        <taxon>Tremellomycetes</taxon>
        <taxon>Trichosporonales</taxon>
        <taxon>Trichosporonaceae</taxon>
        <taxon>Apiotrichum</taxon>
    </lineage>
</organism>
<feature type="compositionally biased region" description="Low complexity" evidence="1">
    <location>
        <begin position="101"/>
        <end position="116"/>
    </location>
</feature>
<feature type="compositionally biased region" description="Low complexity" evidence="1">
    <location>
        <begin position="73"/>
        <end position="94"/>
    </location>
</feature>
<feature type="compositionally biased region" description="Low complexity" evidence="1">
    <location>
        <begin position="195"/>
        <end position="216"/>
    </location>
</feature>
<feature type="region of interest" description="Disordered" evidence="1">
    <location>
        <begin position="268"/>
        <end position="342"/>
    </location>
</feature>
<name>A0A427Y692_9TREE</name>
<gene>
    <name evidence="2" type="ORF">EHS24_004882</name>
</gene>
<feature type="compositionally biased region" description="Basic and acidic residues" evidence="1">
    <location>
        <begin position="153"/>
        <end position="173"/>
    </location>
</feature>
<dbReference type="RefSeq" id="XP_028479396.1">
    <property type="nucleotide sequence ID" value="XM_028620424.1"/>
</dbReference>